<proteinExistence type="predicted"/>
<feature type="transmembrane region" description="Helical" evidence="1">
    <location>
        <begin position="336"/>
        <end position="356"/>
    </location>
</feature>
<dbReference type="EMBL" id="MT418680">
    <property type="protein sequence ID" value="QKF94045.1"/>
    <property type="molecule type" value="Genomic_DNA"/>
</dbReference>
<feature type="transmembrane region" description="Helical" evidence="1">
    <location>
        <begin position="213"/>
        <end position="231"/>
    </location>
</feature>
<keyword evidence="1" id="KW-0472">Membrane</keyword>
<keyword evidence="3" id="KW-1185">Reference proteome</keyword>
<accession>A0A7D3QUD1</accession>
<dbReference type="Proteomes" id="UP001162001">
    <property type="component" value="Segment"/>
</dbReference>
<feature type="transmembrane region" description="Helical" evidence="1">
    <location>
        <begin position="307"/>
        <end position="329"/>
    </location>
</feature>
<evidence type="ECO:0000256" key="1">
    <source>
        <dbReference type="SAM" id="Phobius"/>
    </source>
</evidence>
<sequence>MRHILVFILLLCVSVYGYTKIEKLSTPQALKLLELMDKIEKTNDQTLKNTFTELTDLQYDPSIRTQLYDVVAKNQNHTSFFMKMVGLVSFQNVILVCMVMVAIAFIFSLAKDIVLLLGAYVALLFVRLLLNKKFMYTTGIILSSVAMYFKPDEIENVYLRYLFIFDWLTPLFGCMIFGILSFMIYDDLVRDNESKSNHNYPGRHHGGYDKHNSYIGVGFFVTCIFTIVALYHQNWLVGVLTVMMLFFTFGFLFGAMFGGYYTGFTDDNTTIRCLIVSLILNSFMIGLNNGFITGDIVGYTKVFDTGVFFWGSLVGSIAMLILSDEWYLIYRKQTDVGLFIIMQILMGIYCLTMMYFGNIMNIASYKSIGGTFLVLWGLDLEKTILKKIGTGHLTIALAIVLANLWYIKQLISWYPEYCIV</sequence>
<feature type="transmembrane region" description="Helical" evidence="1">
    <location>
        <begin position="237"/>
        <end position="257"/>
    </location>
</feature>
<organism evidence="2 3">
    <name type="scientific">Fadolivirus FV1/VV64</name>
    <dbReference type="NCBI Taxonomy" id="3070911"/>
    <lineage>
        <taxon>Viruses</taxon>
        <taxon>Varidnaviria</taxon>
        <taxon>Bamfordvirae</taxon>
        <taxon>Nucleocytoviricota</taxon>
        <taxon>Megaviricetes</taxon>
        <taxon>Imitervirales</taxon>
        <taxon>Mimiviridae</taxon>
        <taxon>Klosneuvirinae</taxon>
        <taxon>Fadolivirus</taxon>
        <taxon>Fadolivirus algeromassiliense</taxon>
    </lineage>
</organism>
<name>A0A7D3QUD1_9VIRU</name>
<feature type="transmembrane region" description="Helical" evidence="1">
    <location>
        <begin position="269"/>
        <end position="287"/>
    </location>
</feature>
<evidence type="ECO:0000313" key="2">
    <source>
        <dbReference type="EMBL" id="QKF94045.1"/>
    </source>
</evidence>
<feature type="transmembrane region" description="Helical" evidence="1">
    <location>
        <begin position="390"/>
        <end position="407"/>
    </location>
</feature>
<gene>
    <name evidence="2" type="ORF">Fadolivirus_1_587</name>
</gene>
<keyword evidence="1" id="KW-1133">Transmembrane helix</keyword>
<evidence type="ECO:0000313" key="3">
    <source>
        <dbReference type="Proteomes" id="UP001162001"/>
    </source>
</evidence>
<reference evidence="2 3" key="1">
    <citation type="submission" date="2020-04" db="EMBL/GenBank/DDBJ databases">
        <title>Advantages and limits of metagenomic assembly and binning of a giant virus.</title>
        <authorList>
            <person name="Schulz F."/>
            <person name="Andreani J."/>
            <person name="Francis R."/>
            <person name="Boudjemaa H."/>
            <person name="Bou Khalil J.Y."/>
            <person name="Lee J."/>
            <person name="La Scola B."/>
            <person name="Woyke T."/>
        </authorList>
    </citation>
    <scope>NUCLEOTIDE SEQUENCE [LARGE SCALE GENOMIC DNA]</scope>
    <source>
        <strain evidence="2 3">FV1/VV64</strain>
    </source>
</reference>
<protein>
    <submittedName>
        <fullName evidence="2">Uncharacterized protein</fullName>
    </submittedName>
</protein>
<feature type="transmembrane region" description="Helical" evidence="1">
    <location>
        <begin position="161"/>
        <end position="185"/>
    </location>
</feature>
<keyword evidence="1" id="KW-0812">Transmembrane</keyword>
<feature type="transmembrane region" description="Helical" evidence="1">
    <location>
        <begin position="93"/>
        <end position="126"/>
    </location>
</feature>